<comment type="pathway">
    <text evidence="1 6">Carbohydrate biosynthesis; dTDP-L-rhamnose biosynthesis.</text>
</comment>
<dbReference type="Pfam" id="PF04321">
    <property type="entry name" value="RmlD_sub_bind"/>
    <property type="match status" value="1"/>
</dbReference>
<dbReference type="InterPro" id="IPR029903">
    <property type="entry name" value="RmlD-like-bd"/>
</dbReference>
<dbReference type="InterPro" id="IPR036291">
    <property type="entry name" value="NAD(P)-bd_dom_sf"/>
</dbReference>
<protein>
    <recommendedName>
        <fullName evidence="4 6">dTDP-4-dehydrorhamnose reductase</fullName>
        <ecNumber evidence="3 6">1.1.1.133</ecNumber>
    </recommendedName>
</protein>
<dbReference type="EC" id="1.1.1.133" evidence="3 6"/>
<dbReference type="GO" id="GO:0009243">
    <property type="term" value="P:O antigen biosynthetic process"/>
    <property type="evidence" value="ECO:0007669"/>
    <property type="project" value="UniProtKB-UniPathway"/>
</dbReference>
<comment type="function">
    <text evidence="6">Catalyzes the reduction of dTDP-6-deoxy-L-lyxo-4-hexulose to yield dTDP-L-rhamnose.</text>
</comment>
<dbReference type="UniPathway" id="UPA00124"/>
<dbReference type="GO" id="GO:0005829">
    <property type="term" value="C:cytosol"/>
    <property type="evidence" value="ECO:0007669"/>
    <property type="project" value="TreeGrafter"/>
</dbReference>
<dbReference type="Proteomes" id="UP000076962">
    <property type="component" value="Unassembled WGS sequence"/>
</dbReference>
<evidence type="ECO:0000256" key="2">
    <source>
        <dbReference type="ARBA" id="ARBA00010944"/>
    </source>
</evidence>
<dbReference type="PANTHER" id="PTHR10491:SF4">
    <property type="entry name" value="METHIONINE ADENOSYLTRANSFERASE 2 SUBUNIT BETA"/>
    <property type="match status" value="1"/>
</dbReference>
<dbReference type="EMBL" id="LUTY01002638">
    <property type="protein sequence ID" value="OAD19859.1"/>
    <property type="molecule type" value="Genomic_DNA"/>
</dbReference>
<dbReference type="CDD" id="cd05254">
    <property type="entry name" value="dTDP_HR_like_SDR_e"/>
    <property type="match status" value="1"/>
</dbReference>
<dbReference type="Gene3D" id="3.40.50.720">
    <property type="entry name" value="NAD(P)-binding Rossmann-like Domain"/>
    <property type="match status" value="1"/>
</dbReference>
<dbReference type="UniPathway" id="UPA00281"/>
<evidence type="ECO:0000313" key="8">
    <source>
        <dbReference type="EMBL" id="OAD19859.1"/>
    </source>
</evidence>
<dbReference type="AlphaFoldDB" id="A0A0A6RKX6"/>
<evidence type="ECO:0000256" key="3">
    <source>
        <dbReference type="ARBA" id="ARBA00012929"/>
    </source>
</evidence>
<dbReference type="GO" id="GO:0019305">
    <property type="term" value="P:dTDP-rhamnose biosynthetic process"/>
    <property type="evidence" value="ECO:0007669"/>
    <property type="project" value="UniProtKB-UniPathway"/>
</dbReference>
<comment type="caution">
    <text evidence="8">The sequence shown here is derived from an EMBL/GenBank/DDBJ whole genome shotgun (WGS) entry which is preliminary data.</text>
</comment>
<proteinExistence type="inferred from homology"/>
<comment type="catalytic activity">
    <reaction evidence="5 6">
        <text>dTDP-beta-L-rhamnose + NADP(+) = dTDP-4-dehydro-beta-L-rhamnose + NADPH + H(+)</text>
        <dbReference type="Rhea" id="RHEA:21796"/>
        <dbReference type="ChEBI" id="CHEBI:15378"/>
        <dbReference type="ChEBI" id="CHEBI:57510"/>
        <dbReference type="ChEBI" id="CHEBI:57783"/>
        <dbReference type="ChEBI" id="CHEBI:58349"/>
        <dbReference type="ChEBI" id="CHEBI:62830"/>
        <dbReference type="EC" id="1.1.1.133"/>
    </reaction>
</comment>
<accession>A0A0A6RKX6</accession>
<dbReference type="NCBIfam" id="TIGR01214">
    <property type="entry name" value="rmlD"/>
    <property type="match status" value="1"/>
</dbReference>
<comment type="similarity">
    <text evidence="2 6">Belongs to the dTDP-4-dehydrorhamnose reductase family.</text>
</comment>
<name>A0A0A6RKX6_9GAMM</name>
<dbReference type="PANTHER" id="PTHR10491">
    <property type="entry name" value="DTDP-4-DEHYDRORHAMNOSE REDUCTASE"/>
    <property type="match status" value="1"/>
</dbReference>
<dbReference type="PATRIC" id="fig|1003181.4.peg.5875"/>
<evidence type="ECO:0000259" key="7">
    <source>
        <dbReference type="Pfam" id="PF04321"/>
    </source>
</evidence>
<evidence type="ECO:0000313" key="9">
    <source>
        <dbReference type="Proteomes" id="UP000076962"/>
    </source>
</evidence>
<evidence type="ECO:0000256" key="4">
    <source>
        <dbReference type="ARBA" id="ARBA00017099"/>
    </source>
</evidence>
<dbReference type="GO" id="GO:0008831">
    <property type="term" value="F:dTDP-4-dehydrorhamnose reductase activity"/>
    <property type="evidence" value="ECO:0007669"/>
    <property type="project" value="UniProtKB-EC"/>
</dbReference>
<sequence>MSHKKILLIGPTGQVGWELQRCVQTLGEVVAVDKIDSTQAYIDLADPDSIRQVIRDVKPTIILNAAAYTAVDKAEEDAELAHAINATAVGILAEESLRLKSLLIHYSTDYVFNGKQTQPYTETDEVNPLGVYGTTKLAGEQAIEAVGGQYFILRTAWVYGLRGKNFLLTMQRLAKERNELKVVADQFGAPTWSRMIAQATTHLLTQLDSPLYQLDIDALSGIYHLTCAGKTSWYDFAKAIIAQSDKQVRVLPLTTAEYPTPTERPAYSVLSNAKLAKTFGITLPAWDRALDLCLKSVEN</sequence>
<dbReference type="Gene3D" id="3.90.25.10">
    <property type="entry name" value="UDP-galactose 4-epimerase, domain 1"/>
    <property type="match status" value="1"/>
</dbReference>
<keyword evidence="6 8" id="KW-0560">Oxidoreductase</keyword>
<evidence type="ECO:0000256" key="6">
    <source>
        <dbReference type="RuleBase" id="RU364082"/>
    </source>
</evidence>
<organism evidence="8 9">
    <name type="scientific">Candidatus Thiomargarita nelsonii</name>
    <dbReference type="NCBI Taxonomy" id="1003181"/>
    <lineage>
        <taxon>Bacteria</taxon>
        <taxon>Pseudomonadati</taxon>
        <taxon>Pseudomonadota</taxon>
        <taxon>Gammaproteobacteria</taxon>
        <taxon>Thiotrichales</taxon>
        <taxon>Thiotrichaceae</taxon>
        <taxon>Thiomargarita</taxon>
    </lineage>
</organism>
<comment type="cofactor">
    <cofactor evidence="6">
        <name>Mg(2+)</name>
        <dbReference type="ChEBI" id="CHEBI:18420"/>
    </cofactor>
    <text evidence="6">Binds 1 Mg(2+) ion per monomer.</text>
</comment>
<reference evidence="8 9" key="1">
    <citation type="submission" date="2016-05" db="EMBL/GenBank/DDBJ databases">
        <title>Single-cell genome of chain-forming Candidatus Thiomargarita nelsonii and comparison to other large sulfur-oxidizing bacteria.</title>
        <authorList>
            <person name="Winkel M."/>
            <person name="Salman V."/>
            <person name="Woyke T."/>
            <person name="Schulz-Vogt H."/>
            <person name="Richter M."/>
            <person name="Flood B."/>
            <person name="Bailey J."/>
            <person name="Amann R."/>
            <person name="Mussmann M."/>
        </authorList>
    </citation>
    <scope>NUCLEOTIDE SEQUENCE [LARGE SCALE GENOMIC DNA]</scope>
    <source>
        <strain evidence="8 9">THI036</strain>
    </source>
</reference>
<dbReference type="SUPFAM" id="SSF51735">
    <property type="entry name" value="NAD(P)-binding Rossmann-fold domains"/>
    <property type="match status" value="1"/>
</dbReference>
<gene>
    <name evidence="8" type="ORF">THIOM_004481</name>
</gene>
<dbReference type="InterPro" id="IPR005913">
    <property type="entry name" value="dTDP_dehydrorham_reduct"/>
</dbReference>
<evidence type="ECO:0000256" key="1">
    <source>
        <dbReference type="ARBA" id="ARBA00004781"/>
    </source>
</evidence>
<feature type="domain" description="RmlD-like substrate binding" evidence="7">
    <location>
        <begin position="5"/>
        <end position="297"/>
    </location>
</feature>
<evidence type="ECO:0000256" key="5">
    <source>
        <dbReference type="ARBA" id="ARBA00048200"/>
    </source>
</evidence>
<keyword evidence="6" id="KW-0521">NADP</keyword>
<keyword evidence="9" id="KW-1185">Reference proteome</keyword>